<evidence type="ECO:0000256" key="1">
    <source>
        <dbReference type="SAM" id="Phobius"/>
    </source>
</evidence>
<sequence>MTPLYAISAIVIGFILGLLFMSILYEDDN</sequence>
<evidence type="ECO:0000313" key="2">
    <source>
        <dbReference type="EMBL" id="DAF51465.1"/>
    </source>
</evidence>
<dbReference type="EMBL" id="BK032616">
    <property type="protein sequence ID" value="DAF51465.1"/>
    <property type="molecule type" value="Genomic_DNA"/>
</dbReference>
<accession>A0A8S5SKB9</accession>
<keyword evidence="1" id="KW-0812">Transmembrane</keyword>
<keyword evidence="1" id="KW-0472">Membrane</keyword>
<organism evidence="2">
    <name type="scientific">Siphoviridae sp. ctrCN24</name>
    <dbReference type="NCBI Taxonomy" id="2827953"/>
    <lineage>
        <taxon>Viruses</taxon>
        <taxon>Duplodnaviria</taxon>
        <taxon>Heunggongvirae</taxon>
        <taxon>Uroviricota</taxon>
        <taxon>Caudoviricetes</taxon>
    </lineage>
</organism>
<keyword evidence="1" id="KW-1133">Transmembrane helix</keyword>
<proteinExistence type="predicted"/>
<protein>
    <submittedName>
        <fullName evidence="2">Uncharacterized protein</fullName>
    </submittedName>
</protein>
<feature type="transmembrane region" description="Helical" evidence="1">
    <location>
        <begin position="6"/>
        <end position="25"/>
    </location>
</feature>
<name>A0A8S5SKB9_9CAUD</name>
<reference evidence="2" key="1">
    <citation type="journal article" date="2021" name="Proc. Natl. Acad. Sci. U.S.A.">
        <title>A Catalog of Tens of Thousands of Viruses from Human Metagenomes Reveals Hidden Associations with Chronic Diseases.</title>
        <authorList>
            <person name="Tisza M.J."/>
            <person name="Buck C.B."/>
        </authorList>
    </citation>
    <scope>NUCLEOTIDE SEQUENCE</scope>
    <source>
        <strain evidence="2">CtrCN24</strain>
    </source>
</reference>